<proteinExistence type="predicted"/>
<keyword evidence="2" id="KW-1185">Reference proteome</keyword>
<protein>
    <submittedName>
        <fullName evidence="1">Uncharacterized protein</fullName>
    </submittedName>
</protein>
<dbReference type="EMBL" id="QETF01000002">
    <property type="protein sequence ID" value="PWG18062.1"/>
    <property type="molecule type" value="Genomic_DNA"/>
</dbReference>
<sequence>MSALSQHFGLTSQEHHDFLYEWLANTAFGNGLEHSIYSPAKDREALFQIRQAILELDRAKSALSGAASDTVMFDNPDLAHWLLKLSEERDSFLSAIQKATDEIEGSNAPKGRERMNLDSISLVDAARQLWEVKKGAPAPSGPDLNPASQFADFLTDLFEEFDVEGSARAAFKAWARLHRSDEFTDKPK</sequence>
<dbReference type="OrthoDB" id="9973644at2"/>
<comment type="caution">
    <text evidence="1">The sequence shown here is derived from an EMBL/GenBank/DDBJ whole genome shotgun (WGS) entry which is preliminary data.</text>
</comment>
<dbReference type="AlphaFoldDB" id="A0A2V1PAC2"/>
<evidence type="ECO:0000313" key="2">
    <source>
        <dbReference type="Proteomes" id="UP000245293"/>
    </source>
</evidence>
<dbReference type="RefSeq" id="WP_109386073.1">
    <property type="nucleotide sequence ID" value="NZ_QETF01000002.1"/>
</dbReference>
<reference evidence="2" key="1">
    <citation type="submission" date="2018-05" db="EMBL/GenBank/DDBJ databases">
        <authorList>
            <person name="Du Z."/>
            <person name="Wang X."/>
        </authorList>
    </citation>
    <scope>NUCLEOTIDE SEQUENCE [LARGE SCALE GENOMIC DNA]</scope>
    <source>
        <strain evidence="2">WDS4C29</strain>
    </source>
</reference>
<dbReference type="Proteomes" id="UP000245293">
    <property type="component" value="Unassembled WGS sequence"/>
</dbReference>
<gene>
    <name evidence="1" type="ORF">DFK10_01995</name>
</gene>
<name>A0A2V1PAC2_9RHOB</name>
<organism evidence="1 2">
    <name type="scientific">Salibaculum griseiflavum</name>
    <dbReference type="NCBI Taxonomy" id="1914409"/>
    <lineage>
        <taxon>Bacteria</taxon>
        <taxon>Pseudomonadati</taxon>
        <taxon>Pseudomonadota</taxon>
        <taxon>Alphaproteobacteria</taxon>
        <taxon>Rhodobacterales</taxon>
        <taxon>Roseobacteraceae</taxon>
        <taxon>Salibaculum</taxon>
    </lineage>
</organism>
<evidence type="ECO:0000313" key="1">
    <source>
        <dbReference type="EMBL" id="PWG18062.1"/>
    </source>
</evidence>
<accession>A0A2V1PAC2</accession>